<keyword evidence="2" id="KW-1185">Reference proteome</keyword>
<gene>
    <name evidence="1" type="ORF">BV22DRAFT_1035518</name>
</gene>
<name>A0ACB8BEC6_9AGAM</name>
<dbReference type="EMBL" id="MU266433">
    <property type="protein sequence ID" value="KAH7924100.1"/>
    <property type="molecule type" value="Genomic_DNA"/>
</dbReference>
<protein>
    <submittedName>
        <fullName evidence="1">Uncharacterized protein</fullName>
    </submittedName>
</protein>
<proteinExistence type="predicted"/>
<evidence type="ECO:0000313" key="1">
    <source>
        <dbReference type="EMBL" id="KAH7924100.1"/>
    </source>
</evidence>
<sequence length="458" mass="48794">MTTPMHLIPPFVPLPKANETALAQPKASRPPGKRPLDESDIDRFATLFSPATPPASPVPIFGGGVPTTSATAQRPHQHRTHGSADSEFGSFVSVPPTQDPLSFSFPSSEQQVTETRYYESNATSTPASGGSAGTHRSGGANSNTTLDYFDQFTSTAKTSSERNKRGVLDELLQHEDDPLYWVQPLPQPGSQEDVPSGRMRSHSKSKNQRPVSHSPAPRPIALPPASLPLSSSASSLPLSTSPPSVSPPPPGALSRLSSSWVSAFLPSARSRASTSTSASLPPSAFTSTHSASNTISHHPHPPLHPSVMEITHGTPFGSAPYVPPSGAPGFAGDHTWDKGFSNAFEPENDRVEKKNIRLVGRREGTAEVLSVELADKIRPHLPALTRLPRTWTLLYSLDQHGISLNTLYTRCEPKPWNAPGATKGALIIIRDSGDAVFGAWMGEGVHLSKGAYYGSGES</sequence>
<dbReference type="Proteomes" id="UP000790709">
    <property type="component" value="Unassembled WGS sequence"/>
</dbReference>
<reference evidence="1" key="1">
    <citation type="journal article" date="2021" name="New Phytol.">
        <title>Evolutionary innovations through gain and loss of genes in the ectomycorrhizal Boletales.</title>
        <authorList>
            <person name="Wu G."/>
            <person name="Miyauchi S."/>
            <person name="Morin E."/>
            <person name="Kuo A."/>
            <person name="Drula E."/>
            <person name="Varga T."/>
            <person name="Kohler A."/>
            <person name="Feng B."/>
            <person name="Cao Y."/>
            <person name="Lipzen A."/>
            <person name="Daum C."/>
            <person name="Hundley H."/>
            <person name="Pangilinan J."/>
            <person name="Johnson J."/>
            <person name="Barry K."/>
            <person name="LaButti K."/>
            <person name="Ng V."/>
            <person name="Ahrendt S."/>
            <person name="Min B."/>
            <person name="Choi I.G."/>
            <person name="Park H."/>
            <person name="Plett J.M."/>
            <person name="Magnuson J."/>
            <person name="Spatafora J.W."/>
            <person name="Nagy L.G."/>
            <person name="Henrissat B."/>
            <person name="Grigoriev I.V."/>
            <person name="Yang Z.L."/>
            <person name="Xu J."/>
            <person name="Martin F.M."/>
        </authorList>
    </citation>
    <scope>NUCLEOTIDE SEQUENCE</scope>
    <source>
        <strain evidence="1">KUC20120723A-06</strain>
    </source>
</reference>
<evidence type="ECO:0000313" key="2">
    <source>
        <dbReference type="Proteomes" id="UP000790709"/>
    </source>
</evidence>
<comment type="caution">
    <text evidence="1">The sequence shown here is derived from an EMBL/GenBank/DDBJ whole genome shotgun (WGS) entry which is preliminary data.</text>
</comment>
<accession>A0ACB8BEC6</accession>
<organism evidence="1 2">
    <name type="scientific">Leucogyrophana mollusca</name>
    <dbReference type="NCBI Taxonomy" id="85980"/>
    <lineage>
        <taxon>Eukaryota</taxon>
        <taxon>Fungi</taxon>
        <taxon>Dikarya</taxon>
        <taxon>Basidiomycota</taxon>
        <taxon>Agaricomycotina</taxon>
        <taxon>Agaricomycetes</taxon>
        <taxon>Agaricomycetidae</taxon>
        <taxon>Boletales</taxon>
        <taxon>Boletales incertae sedis</taxon>
        <taxon>Leucogyrophana</taxon>
    </lineage>
</organism>